<evidence type="ECO:0000313" key="1">
    <source>
        <dbReference type="EMBL" id="DAE32776.1"/>
    </source>
</evidence>
<proteinExistence type="predicted"/>
<protein>
    <submittedName>
        <fullName evidence="1">Uncharacterized protein</fullName>
    </submittedName>
</protein>
<organism evidence="1">
    <name type="scientific">virus sp. ctFlR8</name>
    <dbReference type="NCBI Taxonomy" id="2825811"/>
    <lineage>
        <taxon>Viruses</taxon>
    </lineage>
</organism>
<reference evidence="1" key="1">
    <citation type="journal article" date="2021" name="Proc. Natl. Acad. Sci. U.S.A.">
        <title>A Catalog of Tens of Thousands of Viruses from Human Metagenomes Reveals Hidden Associations with Chronic Diseases.</title>
        <authorList>
            <person name="Tisza M.J."/>
            <person name="Buck C.B."/>
        </authorList>
    </citation>
    <scope>NUCLEOTIDE SEQUENCE</scope>
    <source>
        <strain evidence="1">CtFlR8</strain>
    </source>
</reference>
<dbReference type="EMBL" id="BK059128">
    <property type="protein sequence ID" value="DAE32776.1"/>
    <property type="molecule type" value="Genomic_DNA"/>
</dbReference>
<accession>A0A8S5RN45</accession>
<name>A0A8S5RN45_9VIRU</name>
<sequence length="198" mass="23183">MERLTTNKNVSDMGMVELALNCCYIAKDGSGRYRDYEIDIDERDFVRKLTTTLVGEDLPLQDESFDEEMMDNLGIDPFADVRGLIAIFYRNMWAMAELREKLKRYEDAEEQGFLLRLPCEVGDTLYCITPYVKEPIITTHVLQMNIKQFYNKRIIVRIDTMNKMGESCYFLDDIGKKIFLSREEAEAKLAEMEKKHEV</sequence>